<evidence type="ECO:0000256" key="2">
    <source>
        <dbReference type="ARBA" id="ARBA00007494"/>
    </source>
</evidence>
<feature type="compositionally biased region" description="Basic and acidic residues" evidence="11">
    <location>
        <begin position="479"/>
        <end position="493"/>
    </location>
</feature>
<keyword evidence="5 10" id="KW-0808">Transferase</keyword>
<evidence type="ECO:0000256" key="6">
    <source>
        <dbReference type="ARBA" id="ARBA00022691"/>
    </source>
</evidence>
<dbReference type="InterPro" id="IPR057285">
    <property type="entry name" value="Pre-PUA_NSUN2"/>
</dbReference>
<comment type="subcellular location">
    <subcellularLocation>
        <location evidence="1">Nucleus</location>
    </subcellularLocation>
</comment>
<dbReference type="GO" id="GO:0005737">
    <property type="term" value="C:cytoplasm"/>
    <property type="evidence" value="ECO:0007669"/>
    <property type="project" value="TreeGrafter"/>
</dbReference>
<keyword evidence="9" id="KW-0539">Nucleus</keyword>
<feature type="domain" description="SAM-dependent MTase RsmB/NOP-type" evidence="12">
    <location>
        <begin position="68"/>
        <end position="476"/>
    </location>
</feature>
<evidence type="ECO:0000256" key="11">
    <source>
        <dbReference type="SAM" id="MobiDB-lite"/>
    </source>
</evidence>
<dbReference type="OrthoDB" id="6093671at2759"/>
<dbReference type="InterPro" id="IPR018314">
    <property type="entry name" value="RsmB/NOL1/NOP2-like_CS"/>
</dbReference>
<keyword evidence="6 10" id="KW-0949">S-adenosyl-L-methionine</keyword>
<dbReference type="PRINTS" id="PR02008">
    <property type="entry name" value="RCMTFAMILY"/>
</dbReference>
<evidence type="ECO:0000256" key="7">
    <source>
        <dbReference type="ARBA" id="ARBA00022694"/>
    </source>
</evidence>
<protein>
    <submittedName>
        <fullName evidence="13">Cytosine-5--methyltransferase</fullName>
    </submittedName>
</protein>
<dbReference type="InterPro" id="IPR049560">
    <property type="entry name" value="MeTrfase_RsmB-F_NOP2_cat"/>
</dbReference>
<dbReference type="GO" id="GO:0005634">
    <property type="term" value="C:nucleus"/>
    <property type="evidence" value="ECO:0007669"/>
    <property type="project" value="UniProtKB-SubCell"/>
</dbReference>
<feature type="binding site" evidence="10">
    <location>
        <position position="247"/>
    </location>
    <ligand>
        <name>S-adenosyl-L-methionine</name>
        <dbReference type="ChEBI" id="CHEBI:59789"/>
    </ligand>
</feature>
<dbReference type="Pfam" id="PF25376">
    <property type="entry name" value="Pre-PUA_NSUN2"/>
    <property type="match status" value="1"/>
</dbReference>
<dbReference type="GO" id="GO:0000049">
    <property type="term" value="F:tRNA binding"/>
    <property type="evidence" value="ECO:0007669"/>
    <property type="project" value="UniProtKB-KW"/>
</dbReference>
<comment type="similarity">
    <text evidence="2 10">Belongs to the class I-like SAM-binding methyltransferase superfamily. RsmB/NOP family.</text>
</comment>
<dbReference type="SUPFAM" id="SSF53335">
    <property type="entry name" value="S-adenosyl-L-methionine-dependent methyltransferases"/>
    <property type="match status" value="1"/>
</dbReference>
<dbReference type="GO" id="GO:0030488">
    <property type="term" value="P:tRNA methylation"/>
    <property type="evidence" value="ECO:0007669"/>
    <property type="project" value="TreeGrafter"/>
</dbReference>
<evidence type="ECO:0000256" key="10">
    <source>
        <dbReference type="PROSITE-ProRule" id="PRU01023"/>
    </source>
</evidence>
<keyword evidence="4 10" id="KW-0489">Methyltransferase</keyword>
<feature type="compositionally biased region" description="Basic and acidic residues" evidence="11">
    <location>
        <begin position="23"/>
        <end position="32"/>
    </location>
</feature>
<gene>
    <name evidence="13" type="ORF">FIBSPDRAFT_817714</name>
</gene>
<evidence type="ECO:0000256" key="3">
    <source>
        <dbReference type="ARBA" id="ARBA00022555"/>
    </source>
</evidence>
<reference evidence="13 14" key="1">
    <citation type="journal article" date="2016" name="Mol. Biol. Evol.">
        <title>Comparative Genomics of Early-Diverging Mushroom-Forming Fungi Provides Insights into the Origins of Lignocellulose Decay Capabilities.</title>
        <authorList>
            <person name="Nagy L.G."/>
            <person name="Riley R."/>
            <person name="Tritt A."/>
            <person name="Adam C."/>
            <person name="Daum C."/>
            <person name="Floudas D."/>
            <person name="Sun H."/>
            <person name="Yadav J.S."/>
            <person name="Pangilinan J."/>
            <person name="Larsson K.H."/>
            <person name="Matsuura K."/>
            <person name="Barry K."/>
            <person name="Labutti K."/>
            <person name="Kuo R."/>
            <person name="Ohm R.A."/>
            <person name="Bhattacharya S.S."/>
            <person name="Shirouzu T."/>
            <person name="Yoshinaga Y."/>
            <person name="Martin F.M."/>
            <person name="Grigoriev I.V."/>
            <person name="Hibbett D.S."/>
        </authorList>
    </citation>
    <scope>NUCLEOTIDE SEQUENCE [LARGE SCALE GENOMIC DNA]</scope>
    <source>
        <strain evidence="13 14">CBS 109695</strain>
    </source>
</reference>
<feature type="region of interest" description="Disordered" evidence="11">
    <location>
        <begin position="479"/>
        <end position="524"/>
    </location>
</feature>
<dbReference type="PROSITE" id="PS01153">
    <property type="entry name" value="NOL1_NOP2_SUN"/>
    <property type="match status" value="1"/>
</dbReference>
<evidence type="ECO:0000256" key="5">
    <source>
        <dbReference type="ARBA" id="ARBA00022679"/>
    </source>
</evidence>
<keyword evidence="3" id="KW-0820">tRNA-binding</keyword>
<feature type="binding site" evidence="10">
    <location>
        <position position="220"/>
    </location>
    <ligand>
        <name>S-adenosyl-L-methionine</name>
        <dbReference type="ChEBI" id="CHEBI:59789"/>
    </ligand>
</feature>
<feature type="binding site" evidence="10">
    <location>
        <begin position="186"/>
        <end position="192"/>
    </location>
    <ligand>
        <name>S-adenosyl-L-methionine</name>
        <dbReference type="ChEBI" id="CHEBI:59789"/>
    </ligand>
</feature>
<proteinExistence type="inferred from homology"/>
<evidence type="ECO:0000256" key="8">
    <source>
        <dbReference type="ARBA" id="ARBA00022884"/>
    </source>
</evidence>
<dbReference type="PANTHER" id="PTHR22808">
    <property type="entry name" value="NCL1 YEAST -RELATED NOL1/NOP2/FMU SUN DOMAIN-CONTAINING"/>
    <property type="match status" value="1"/>
</dbReference>
<dbReference type="Pfam" id="PF25378">
    <property type="entry name" value="PUA_NSUN2"/>
    <property type="match status" value="1"/>
</dbReference>
<dbReference type="EMBL" id="KV417505">
    <property type="protein sequence ID" value="KZP28119.1"/>
    <property type="molecule type" value="Genomic_DNA"/>
</dbReference>
<feature type="compositionally biased region" description="Basic residues" evidence="11">
    <location>
        <begin position="1"/>
        <end position="21"/>
    </location>
</feature>
<name>A0A166RBY5_9AGAM</name>
<dbReference type="STRING" id="436010.A0A166RBY5"/>
<evidence type="ECO:0000256" key="9">
    <source>
        <dbReference type="ARBA" id="ARBA00023242"/>
    </source>
</evidence>
<feature type="binding site" evidence="10">
    <location>
        <position position="306"/>
    </location>
    <ligand>
        <name>S-adenosyl-L-methionine</name>
        <dbReference type="ChEBI" id="CHEBI:59789"/>
    </ligand>
</feature>
<dbReference type="PRINTS" id="PR02011">
    <property type="entry name" value="RCMTNCL1"/>
</dbReference>
<keyword evidence="7" id="KW-0819">tRNA processing</keyword>
<evidence type="ECO:0000313" key="14">
    <source>
        <dbReference type="Proteomes" id="UP000076532"/>
    </source>
</evidence>
<dbReference type="AlphaFoldDB" id="A0A166RBY5"/>
<dbReference type="Proteomes" id="UP000076532">
    <property type="component" value="Unassembled WGS sequence"/>
</dbReference>
<accession>A0A166RBY5</accession>
<dbReference type="InterPro" id="IPR023267">
    <property type="entry name" value="RCMT"/>
</dbReference>
<evidence type="ECO:0000259" key="12">
    <source>
        <dbReference type="PROSITE" id="PS51686"/>
    </source>
</evidence>
<evidence type="ECO:0000313" key="13">
    <source>
        <dbReference type="EMBL" id="KZP28119.1"/>
    </source>
</evidence>
<feature type="region of interest" description="Disordered" evidence="11">
    <location>
        <begin position="1"/>
        <end position="32"/>
    </location>
</feature>
<dbReference type="InterPro" id="IPR057286">
    <property type="entry name" value="PUA_NSUN2"/>
</dbReference>
<dbReference type="PROSITE" id="PS51686">
    <property type="entry name" value="SAM_MT_RSMB_NOP"/>
    <property type="match status" value="1"/>
</dbReference>
<dbReference type="Gene3D" id="3.40.50.150">
    <property type="entry name" value="Vaccinia Virus protein VP39"/>
    <property type="match status" value="1"/>
</dbReference>
<dbReference type="Pfam" id="PF01189">
    <property type="entry name" value="Methyltr_RsmB-F"/>
    <property type="match status" value="2"/>
</dbReference>
<dbReference type="InterPro" id="IPR001678">
    <property type="entry name" value="MeTrfase_RsmB-F_NOP2_dom"/>
</dbReference>
<organism evidence="13 14">
    <name type="scientific">Athelia psychrophila</name>
    <dbReference type="NCBI Taxonomy" id="1759441"/>
    <lineage>
        <taxon>Eukaryota</taxon>
        <taxon>Fungi</taxon>
        <taxon>Dikarya</taxon>
        <taxon>Basidiomycota</taxon>
        <taxon>Agaricomycotina</taxon>
        <taxon>Agaricomycetes</taxon>
        <taxon>Agaricomycetidae</taxon>
        <taxon>Atheliales</taxon>
        <taxon>Atheliaceae</taxon>
        <taxon>Athelia</taxon>
    </lineage>
</organism>
<sequence>MARGKKRTQGQAKSKRSKSLHNKGGEDDRDKVGNLTEHIEKDEMHNARFETYYRAQNILESEEEWDQCMDAMRRALPTTFRVAGSRMTAHTLNSTITDTYVPLLSDNKFEGESIPPPAKIPWYPEGLAWQFNVSKKVLRKSPTFKKFHSFLVFETEVGNVSRQEAVSMLPPLFMDVEPHHVVLDMCAAPGSKTAQLLESLHLTDTPSCTTTPPGLLIANDSDVKRCHLLVHQSARIGSPSLMVTNLDASIYPSIRIPSASPSSVELSEVEGLSEVQKLRRKRNVARKHPNGDVPTSALLFDRILCDVPCSGDGTIRKNLGIWKRWGVGDGNGLHGLQLRILQRAMKMLEEEGRIVYSTCSLNPVENEAVVAAALLSNPEFELVDVSSRLPLLIRRPGLNSWSPVPSEAPDAVKHFATYQEYLASLDDEGRGRTKMCETHWPPSDEVVQGLYLTRCMRVYPHLQDTGGFFVAVLQRQKAESHTPIELPDRKRDAGTPVNAPNAKRARVEDEGAGESAAQDGEAETATGAFDEFDSEHEETPADADMEDVEVLAEGVDDARDLAIKHSATQAKKKDKGNGGFKENPYTYISPEDSILQGCITRLNFSASFPSSNVLVRNADGEAVRTLYITNELIKTIVQHNDYTRLRIVNCGTKVLTKQDGGRGVEPSFRILGEGLPVVLPYIEPETIMEADLGVLRTLLTVYYPLCAAFKDPFKTTFEELDGGSQIIRLAPGDWDGIMLTHELVLPIWKSNVSLTLMIDKKAKSALSLRLFGEDVTIGARDAAAHRRADALLAGTQEANDEGSENVVVPESV</sequence>
<dbReference type="InterPro" id="IPR029063">
    <property type="entry name" value="SAM-dependent_MTases_sf"/>
</dbReference>
<keyword evidence="14" id="KW-1185">Reference proteome</keyword>
<dbReference type="InterPro" id="IPR023270">
    <property type="entry name" value="RCMT_NCL1"/>
</dbReference>
<evidence type="ECO:0000256" key="4">
    <source>
        <dbReference type="ARBA" id="ARBA00022603"/>
    </source>
</evidence>
<feature type="active site" description="Nucleophile" evidence="10">
    <location>
        <position position="359"/>
    </location>
</feature>
<dbReference type="PANTHER" id="PTHR22808:SF1">
    <property type="entry name" value="RNA CYTOSINE-C(5)-METHYLTRANSFERASE NSUN2-RELATED"/>
    <property type="match status" value="1"/>
</dbReference>
<dbReference type="GO" id="GO:0016428">
    <property type="term" value="F:tRNA (cytidine-5-)-methyltransferase activity"/>
    <property type="evidence" value="ECO:0007669"/>
    <property type="project" value="InterPro"/>
</dbReference>
<evidence type="ECO:0000256" key="1">
    <source>
        <dbReference type="ARBA" id="ARBA00004123"/>
    </source>
</evidence>
<keyword evidence="8 10" id="KW-0694">RNA-binding</keyword>